<evidence type="ECO:0000313" key="5">
    <source>
        <dbReference type="EMBL" id="KAF7113101.1"/>
    </source>
</evidence>
<accession>A0A834FV25</accession>
<dbReference type="Gene3D" id="1.20.120.1630">
    <property type="match status" value="1"/>
</dbReference>
<gene>
    <name evidence="5" type="ORF">RHSIM_RhsimUnG0160700</name>
</gene>
<dbReference type="GO" id="GO:0005783">
    <property type="term" value="C:endoplasmic reticulum"/>
    <property type="evidence" value="ECO:0007669"/>
    <property type="project" value="TreeGrafter"/>
</dbReference>
<keyword evidence="4" id="KW-0472">Membrane</keyword>
<dbReference type="PANTHER" id="PTHR12714:SF9">
    <property type="entry name" value="PROTEIN-S-ISOPRENYLCYSTEINE O-METHYLTRANSFERASE"/>
    <property type="match status" value="1"/>
</dbReference>
<evidence type="ECO:0000313" key="6">
    <source>
        <dbReference type="Proteomes" id="UP000626092"/>
    </source>
</evidence>
<dbReference type="Proteomes" id="UP000626092">
    <property type="component" value="Unassembled WGS sequence"/>
</dbReference>
<comment type="subcellular location">
    <subcellularLocation>
        <location evidence="1">Membrane</location>
        <topology evidence="1">Multi-pass membrane protein</topology>
    </subcellularLocation>
</comment>
<evidence type="ECO:0000256" key="4">
    <source>
        <dbReference type="ARBA" id="ARBA00023136"/>
    </source>
</evidence>
<comment type="caution">
    <text evidence="5">The sequence shown here is derived from an EMBL/GenBank/DDBJ whole genome shotgun (WGS) entry which is preliminary data.</text>
</comment>
<name>A0A834FV25_RHOSS</name>
<proteinExistence type="predicted"/>
<keyword evidence="2" id="KW-0812">Transmembrane</keyword>
<sequence>MHKQRRYLELVDPRLEGQVTSEEDVEKLVRVALCCVHQNPALRPSMANVVGMFEGGYPIMLGNPISTVAFAVVWNLFARQRPYEEYFLRQFFGSEYDEYAHRLPSGVPFVK</sequence>
<keyword evidence="3" id="KW-1133">Transmembrane helix</keyword>
<organism evidence="5 6">
    <name type="scientific">Rhododendron simsii</name>
    <name type="common">Sims's rhododendron</name>
    <dbReference type="NCBI Taxonomy" id="118357"/>
    <lineage>
        <taxon>Eukaryota</taxon>
        <taxon>Viridiplantae</taxon>
        <taxon>Streptophyta</taxon>
        <taxon>Embryophyta</taxon>
        <taxon>Tracheophyta</taxon>
        <taxon>Spermatophyta</taxon>
        <taxon>Magnoliopsida</taxon>
        <taxon>eudicotyledons</taxon>
        <taxon>Gunneridae</taxon>
        <taxon>Pentapetalae</taxon>
        <taxon>asterids</taxon>
        <taxon>Ericales</taxon>
        <taxon>Ericaceae</taxon>
        <taxon>Ericoideae</taxon>
        <taxon>Rhodoreae</taxon>
        <taxon>Rhododendron</taxon>
    </lineage>
</organism>
<dbReference type="GO" id="GO:0004671">
    <property type="term" value="F:protein C-terminal S-isoprenylcysteine carboxyl O-methyltransferase activity"/>
    <property type="evidence" value="ECO:0007669"/>
    <property type="project" value="TreeGrafter"/>
</dbReference>
<evidence type="ECO:0000256" key="1">
    <source>
        <dbReference type="ARBA" id="ARBA00004141"/>
    </source>
</evidence>
<reference evidence="5" key="1">
    <citation type="submission" date="2019-11" db="EMBL/GenBank/DDBJ databases">
        <authorList>
            <person name="Liu Y."/>
            <person name="Hou J."/>
            <person name="Li T.-Q."/>
            <person name="Guan C.-H."/>
            <person name="Wu X."/>
            <person name="Wu H.-Z."/>
            <person name="Ling F."/>
            <person name="Zhang R."/>
            <person name="Shi X.-G."/>
            <person name="Ren J.-P."/>
            <person name="Chen E.-F."/>
            <person name="Sun J.-M."/>
        </authorList>
    </citation>
    <scope>NUCLEOTIDE SEQUENCE</scope>
    <source>
        <strain evidence="5">Adult_tree_wgs_1</strain>
        <tissue evidence="5">Leaves</tissue>
    </source>
</reference>
<keyword evidence="6" id="KW-1185">Reference proteome</keyword>
<dbReference type="AlphaFoldDB" id="A0A834FV25"/>
<dbReference type="GO" id="GO:0016020">
    <property type="term" value="C:membrane"/>
    <property type="evidence" value="ECO:0007669"/>
    <property type="project" value="UniProtKB-SubCell"/>
</dbReference>
<dbReference type="EMBL" id="WJXA01000352">
    <property type="protein sequence ID" value="KAF7113101.1"/>
    <property type="molecule type" value="Genomic_DNA"/>
</dbReference>
<evidence type="ECO:0000256" key="3">
    <source>
        <dbReference type="ARBA" id="ARBA00022989"/>
    </source>
</evidence>
<evidence type="ECO:0000256" key="2">
    <source>
        <dbReference type="ARBA" id="ARBA00022692"/>
    </source>
</evidence>
<protein>
    <submittedName>
        <fullName evidence="5">Uncharacterized protein</fullName>
    </submittedName>
</protein>
<dbReference type="PANTHER" id="PTHR12714">
    <property type="entry name" value="PROTEIN-S ISOPRENYLCYSTEINE O-METHYLTRANSFERASE"/>
    <property type="match status" value="1"/>
</dbReference>
<dbReference type="OrthoDB" id="1707201at2759"/>